<keyword evidence="4 7" id="KW-0812">Transmembrane</keyword>
<accession>A0A533I597</accession>
<keyword evidence="6 7" id="KW-0472">Membrane</keyword>
<evidence type="ECO:0000256" key="7">
    <source>
        <dbReference type="RuleBase" id="RU369079"/>
    </source>
</evidence>
<evidence type="ECO:0000313" key="9">
    <source>
        <dbReference type="EMBL" id="TKW65002.1"/>
    </source>
</evidence>
<evidence type="ECO:0000256" key="4">
    <source>
        <dbReference type="ARBA" id="ARBA00022692"/>
    </source>
</evidence>
<dbReference type="InterPro" id="IPR004681">
    <property type="entry name" value="TRAP_DctM"/>
</dbReference>
<comment type="function">
    <text evidence="7">Part of the tripartite ATP-independent periplasmic (TRAP) transport system.</text>
</comment>
<dbReference type="InterPro" id="IPR010656">
    <property type="entry name" value="DctM"/>
</dbReference>
<dbReference type="NCBIfam" id="TIGR00786">
    <property type="entry name" value="dctM"/>
    <property type="match status" value="1"/>
</dbReference>
<organism evidence="9 10">
    <name type="scientific">Paracoccus denitrificans</name>
    <dbReference type="NCBI Taxonomy" id="266"/>
    <lineage>
        <taxon>Bacteria</taxon>
        <taxon>Pseudomonadati</taxon>
        <taxon>Pseudomonadota</taxon>
        <taxon>Alphaproteobacteria</taxon>
        <taxon>Rhodobacterales</taxon>
        <taxon>Paracoccaceae</taxon>
        <taxon>Paracoccus</taxon>
    </lineage>
</organism>
<comment type="similarity">
    <text evidence="7">Belongs to the TRAP transporter large permease family.</text>
</comment>
<evidence type="ECO:0000256" key="2">
    <source>
        <dbReference type="ARBA" id="ARBA00022475"/>
    </source>
</evidence>
<feature type="domain" description="TRAP C4-dicarboxylate transport system permease DctM subunit" evidence="8">
    <location>
        <begin position="12"/>
        <end position="428"/>
    </location>
</feature>
<feature type="transmembrane region" description="Helical" evidence="7">
    <location>
        <begin position="282"/>
        <end position="304"/>
    </location>
</feature>
<feature type="transmembrane region" description="Helical" evidence="7">
    <location>
        <begin position="172"/>
        <end position="196"/>
    </location>
</feature>
<feature type="transmembrane region" description="Helical" evidence="7">
    <location>
        <begin position="253"/>
        <end position="270"/>
    </location>
</feature>
<evidence type="ECO:0000256" key="3">
    <source>
        <dbReference type="ARBA" id="ARBA00022519"/>
    </source>
</evidence>
<keyword evidence="5 7" id="KW-1133">Transmembrane helix</keyword>
<feature type="transmembrane region" description="Helical" evidence="7">
    <location>
        <begin position="6"/>
        <end position="39"/>
    </location>
</feature>
<evidence type="ECO:0000313" key="10">
    <source>
        <dbReference type="Proteomes" id="UP000315344"/>
    </source>
</evidence>
<dbReference type="Pfam" id="PF06808">
    <property type="entry name" value="DctM"/>
    <property type="match status" value="1"/>
</dbReference>
<reference evidence="9 10" key="1">
    <citation type="journal article" date="2017" name="Nat. Commun.">
        <title>In situ click chemistry generation of cyclooxygenase-2 inhibitors.</title>
        <authorList>
            <person name="Bhardwaj A."/>
            <person name="Kaur J."/>
            <person name="Wuest M."/>
            <person name="Wuest F."/>
        </authorList>
    </citation>
    <scope>NUCLEOTIDE SEQUENCE [LARGE SCALE GENOMIC DNA]</scope>
    <source>
        <strain evidence="9">S2_012_000_R3_94</strain>
    </source>
</reference>
<evidence type="ECO:0000256" key="6">
    <source>
        <dbReference type="ARBA" id="ARBA00023136"/>
    </source>
</evidence>
<protein>
    <recommendedName>
        <fullName evidence="7">TRAP transporter large permease protein</fullName>
    </recommendedName>
</protein>
<evidence type="ECO:0000256" key="1">
    <source>
        <dbReference type="ARBA" id="ARBA00004429"/>
    </source>
</evidence>
<keyword evidence="2" id="KW-1003">Cell membrane</keyword>
<dbReference type="PANTHER" id="PTHR33362">
    <property type="entry name" value="SIALIC ACID TRAP TRANSPORTER PERMEASE PROTEIN SIAT-RELATED"/>
    <property type="match status" value="1"/>
</dbReference>
<dbReference type="GO" id="GO:0005886">
    <property type="term" value="C:plasma membrane"/>
    <property type="evidence" value="ECO:0007669"/>
    <property type="project" value="UniProtKB-SubCell"/>
</dbReference>
<dbReference type="Proteomes" id="UP000315344">
    <property type="component" value="Unassembled WGS sequence"/>
</dbReference>
<dbReference type="PIRSF" id="PIRSF006066">
    <property type="entry name" value="HI0050"/>
    <property type="match status" value="1"/>
</dbReference>
<evidence type="ECO:0000259" key="8">
    <source>
        <dbReference type="Pfam" id="PF06808"/>
    </source>
</evidence>
<dbReference type="EMBL" id="VAFL01000017">
    <property type="protein sequence ID" value="TKW65002.1"/>
    <property type="molecule type" value="Genomic_DNA"/>
</dbReference>
<feature type="transmembrane region" description="Helical" evidence="7">
    <location>
        <begin position="324"/>
        <end position="354"/>
    </location>
</feature>
<dbReference type="GO" id="GO:0022857">
    <property type="term" value="F:transmembrane transporter activity"/>
    <property type="evidence" value="ECO:0007669"/>
    <property type="project" value="UniProtKB-UniRule"/>
</dbReference>
<keyword evidence="7" id="KW-0813">Transport</keyword>
<evidence type="ECO:0000256" key="5">
    <source>
        <dbReference type="ARBA" id="ARBA00022989"/>
    </source>
</evidence>
<gene>
    <name evidence="9" type="ORF">DI616_16650</name>
</gene>
<feature type="transmembrane region" description="Helical" evidence="7">
    <location>
        <begin position="366"/>
        <end position="387"/>
    </location>
</feature>
<feature type="transmembrane region" description="Helical" evidence="7">
    <location>
        <begin position="407"/>
        <end position="432"/>
    </location>
</feature>
<keyword evidence="3 7" id="KW-0997">Cell inner membrane</keyword>
<comment type="caution">
    <text evidence="9">The sequence shown here is derived from an EMBL/GenBank/DDBJ whole genome shotgun (WGS) entry which is preliminary data.</text>
</comment>
<comment type="subcellular location">
    <subcellularLocation>
        <location evidence="1 7">Cell inner membrane</location>
        <topology evidence="1 7">Multi-pass membrane protein</topology>
    </subcellularLocation>
</comment>
<comment type="subunit">
    <text evidence="7">The complex comprises the extracytoplasmic solute receptor protein and the two transmembrane proteins.</text>
</comment>
<proteinExistence type="inferred from homology"/>
<feature type="transmembrane region" description="Helical" evidence="7">
    <location>
        <begin position="228"/>
        <end position="247"/>
    </location>
</feature>
<feature type="transmembrane region" description="Helical" evidence="7">
    <location>
        <begin position="98"/>
        <end position="123"/>
    </location>
</feature>
<feature type="transmembrane region" description="Helical" evidence="7">
    <location>
        <begin position="144"/>
        <end position="166"/>
    </location>
</feature>
<name>A0A533I597_PARDE</name>
<sequence>MDWQIVLSLAIGTLMVLFALGVPVFAAFLAINVAGTFWLMGPAGFGMFTNSIYDTVTSETLTTIALFVLMGELLFRSGSIDVIFDSLDTLMGRIKGRLYFFVVALSTLFGALSGSALAVTAMLCRSALPTMRDRGYDEKLSVGLILGGAGLAPIIPPSLMVIIIGSLVDVSIAKLLIAGIVPGLILAGLFIAYTLFKISADPTAVPPMSADDQHSRTAAERWRALGRMLPFSIIIFSVLGLIMLGIATPSESAATGVAGAIIVAIIYRRFSLTMAWDSIMSSLGISAMIVAILACSKFFSQLLSFTGATAGMVQTATELNASPMVMLLILMLIPLIACMFIDQIAFMMVVVPIYAPIVKLYGFDPVWFWTLFLINLAIGSLTPPFGYNLFAAKGSAPWLKMPVIFSAAIPIVICFLIGLVLFATIPALITWLPSFI</sequence>
<feature type="transmembrane region" description="Helical" evidence="7">
    <location>
        <begin position="60"/>
        <end position="78"/>
    </location>
</feature>
<dbReference type="PANTHER" id="PTHR33362:SF5">
    <property type="entry name" value="C4-DICARBOXYLATE TRAP TRANSPORTER LARGE PERMEASE PROTEIN DCTM"/>
    <property type="match status" value="1"/>
</dbReference>
<dbReference type="AlphaFoldDB" id="A0A533I597"/>